<sequence length="638" mass="71554">MVPIVESRPAKYSTVPHQRVKDFVGREAQLDQITAFFSSRDVGQPRVLILHALGGQGKTQIALEYSQRMNTVYWGLFWVNASSESTATQSYANIAQALNASAMASLNDTEKVDFVLRTLEQRKDRWLMVLDNCNDPNLLRDDPHVFPRISAFLHIGGDVLITSRHRGLERLGKVIDVPPLPSEAGVDLLLRGFQGIDRDAYRSEASRIVDRLGGLALAIDQAAAYIQDRQMPIDRLSEFLETYEKRRQKVLQHTPDEFWEYGAMQAERTAREKTVSAFTTWEMSFQQLCPGEDERSGAVAHFLTLSAFFASTAVSEWLYRHHWEMSDPPPEWISIFTATDESDSDGEGSQGDTEEESDGEGHSSTRPQPAPEDIAQARELSLVQAISLGVEPEGVTFLLHPLIRDWLQLREKGRQRRAFTRESVDVIVNSIRVFEQRGTVASTKQSLLLHMDASLRNDAEFSKSGHRLGQEVSSCGSAGWFASFYREQGRYNSSFELEAVAWKTTINRLGKEHPSTLTSMSNLAAVLNDQRKYEESASVTRAVLEVQRERLGPHHASTLLSVNDLGVVLMAEEKLEEAETLYRQLVADAEAHLEAHDPNLSTYKINLASVLFSNHKLTEATDLLLQGPLVDRVAVEDS</sequence>
<reference evidence="1" key="1">
    <citation type="submission" date="2022-10" db="EMBL/GenBank/DDBJ databases">
        <title>Culturing micro-colonial fungi from biological soil crusts in the Mojave desert and describing Neophaeococcomyces mojavensis, and introducing the new genera and species Taxawa tesnikishii.</title>
        <authorList>
            <person name="Kurbessoian T."/>
            <person name="Stajich J.E."/>
        </authorList>
    </citation>
    <scope>NUCLEOTIDE SEQUENCE</scope>
    <source>
        <strain evidence="1">JES_112</strain>
    </source>
</reference>
<protein>
    <submittedName>
        <fullName evidence="1">Uncharacterized protein</fullName>
    </submittedName>
</protein>
<gene>
    <name evidence="1" type="ORF">H2198_006271</name>
</gene>
<proteinExistence type="predicted"/>
<organism evidence="1 2">
    <name type="scientific">Neophaeococcomyces mojaviensis</name>
    <dbReference type="NCBI Taxonomy" id="3383035"/>
    <lineage>
        <taxon>Eukaryota</taxon>
        <taxon>Fungi</taxon>
        <taxon>Dikarya</taxon>
        <taxon>Ascomycota</taxon>
        <taxon>Pezizomycotina</taxon>
        <taxon>Eurotiomycetes</taxon>
        <taxon>Chaetothyriomycetidae</taxon>
        <taxon>Chaetothyriales</taxon>
        <taxon>Chaetothyriales incertae sedis</taxon>
        <taxon>Neophaeococcomyces</taxon>
    </lineage>
</organism>
<dbReference type="EMBL" id="JAPDRQ010000113">
    <property type="protein sequence ID" value="KAJ9654753.1"/>
    <property type="molecule type" value="Genomic_DNA"/>
</dbReference>
<dbReference type="Proteomes" id="UP001172386">
    <property type="component" value="Unassembled WGS sequence"/>
</dbReference>
<accession>A0ACC3A3T1</accession>
<comment type="caution">
    <text evidence="1">The sequence shown here is derived from an EMBL/GenBank/DDBJ whole genome shotgun (WGS) entry which is preliminary data.</text>
</comment>
<evidence type="ECO:0000313" key="2">
    <source>
        <dbReference type="Proteomes" id="UP001172386"/>
    </source>
</evidence>
<evidence type="ECO:0000313" key="1">
    <source>
        <dbReference type="EMBL" id="KAJ9654753.1"/>
    </source>
</evidence>
<keyword evidence="2" id="KW-1185">Reference proteome</keyword>
<name>A0ACC3A3T1_9EURO</name>